<keyword evidence="15" id="KW-1185">Reference proteome</keyword>
<dbReference type="EMBL" id="AP019697">
    <property type="protein sequence ID" value="BBK25827.1"/>
    <property type="molecule type" value="Genomic_DNA"/>
</dbReference>
<feature type="transmembrane region" description="Helical" evidence="13">
    <location>
        <begin position="12"/>
        <end position="29"/>
    </location>
</feature>
<dbReference type="OrthoDB" id="9810952at2"/>
<evidence type="ECO:0000256" key="4">
    <source>
        <dbReference type="ARBA" id="ARBA00022475"/>
    </source>
</evidence>
<evidence type="ECO:0000256" key="5">
    <source>
        <dbReference type="ARBA" id="ARBA00022519"/>
    </source>
</evidence>
<feature type="binding site" evidence="12">
    <location>
        <position position="313"/>
    </location>
    <ligand>
        <name>K(+)</name>
        <dbReference type="ChEBI" id="CHEBI:29103"/>
    </ligand>
</feature>
<evidence type="ECO:0000256" key="10">
    <source>
        <dbReference type="ARBA" id="ARBA00023065"/>
    </source>
</evidence>
<sequence length="482" mass="51717">MNLKVIYTMLSRIMLVSGAMVALPLAISLIMGGPILAFIFSMAVAGLASVVLKKRGVAQENSLTPREGTAITALSWLFVSLLFALPYIFSGTLGPLDSLVESISGLTGTGATVIDDLGAVPQSILFFRAMTHWLGGLGIIVIFVAIFPQIGRGSAKMVNAESTGPTSSKALPRIKETASALFTVYLIFTIAAAAAYMLCGLTFLDAIDTSFSTIATGGFSTKDASIAYYNNPVLELVIAFFMIISSANFGIYVEARKRGLSAITGDMEFRTYIGIVLAATVLMTISLVLQGNYGFVEALRETFFQSASLSSTTGFVSADFDQWPSFAKFIILLIIIVGGCGGSTAGGLKVIRLILLVKSFTSILKLHIHPRAVLHVTVSHERYSQDTIFRVLCFFFIYMALSTLWAACMMMDGVAFMDAIGVSFSTMSNAGPAFGQFGATCTYSALPDFSKFVVCLSMLFGRLESVTLLAIFIPSFWKKSGW</sequence>
<dbReference type="PANTHER" id="PTHR32024:SF2">
    <property type="entry name" value="TRK SYSTEM POTASSIUM UPTAKE PROTEIN TRKG-RELATED"/>
    <property type="match status" value="1"/>
</dbReference>
<feature type="binding site" evidence="12">
    <location>
        <position position="109"/>
    </location>
    <ligand>
        <name>K(+)</name>
        <dbReference type="ChEBI" id="CHEBI:29103"/>
    </ligand>
</feature>
<feature type="transmembrane region" description="Helical" evidence="13">
    <location>
        <begin position="388"/>
        <end position="408"/>
    </location>
</feature>
<dbReference type="GO" id="GO:0015379">
    <property type="term" value="F:potassium:chloride symporter activity"/>
    <property type="evidence" value="ECO:0007669"/>
    <property type="project" value="InterPro"/>
</dbReference>
<dbReference type="Proteomes" id="UP000320585">
    <property type="component" value="Chromosome"/>
</dbReference>
<accession>A0A8D4UVP2</accession>
<name>A0A8D4UVP2_9FIRM</name>
<reference evidence="15" key="1">
    <citation type="submission" date="2019-05" db="EMBL/GenBank/DDBJ databases">
        <title>Complete genome sequencing of Dialister sp. strain 5BBH33.</title>
        <authorList>
            <person name="Sakamoto M."/>
            <person name="Murakami T."/>
            <person name="Mori H."/>
        </authorList>
    </citation>
    <scope>NUCLEOTIDE SEQUENCE [LARGE SCALE GENOMIC DNA]</scope>
    <source>
        <strain evidence="15">5BBH33</strain>
    </source>
</reference>
<dbReference type="InterPro" id="IPR003445">
    <property type="entry name" value="Cat_transpt"/>
</dbReference>
<keyword evidence="12" id="KW-0479">Metal-binding</keyword>
<keyword evidence="3" id="KW-0813">Transport</keyword>
<dbReference type="Pfam" id="PF02386">
    <property type="entry name" value="TrkH"/>
    <property type="match status" value="1"/>
</dbReference>
<feature type="transmembrane region" description="Helical" evidence="13">
    <location>
        <begin position="35"/>
        <end position="52"/>
    </location>
</feature>
<keyword evidence="11 13" id="KW-0472">Membrane</keyword>
<feature type="transmembrane region" description="Helical" evidence="13">
    <location>
        <begin position="272"/>
        <end position="293"/>
    </location>
</feature>
<organism evidence="14 15">
    <name type="scientific">Dialister hominis</name>
    <dbReference type="NCBI Taxonomy" id="2582419"/>
    <lineage>
        <taxon>Bacteria</taxon>
        <taxon>Bacillati</taxon>
        <taxon>Bacillota</taxon>
        <taxon>Negativicutes</taxon>
        <taxon>Veillonellales</taxon>
        <taxon>Veillonellaceae</taxon>
        <taxon>Dialister</taxon>
    </lineage>
</organism>
<keyword evidence="8 12" id="KW-0630">Potassium</keyword>
<keyword evidence="7 13" id="KW-0812">Transmembrane</keyword>
<gene>
    <name evidence="14" type="ORF">Dia5BBH33_17620</name>
</gene>
<dbReference type="PIRSF" id="PIRSF006247">
    <property type="entry name" value="TrkH"/>
    <property type="match status" value="1"/>
</dbReference>
<evidence type="ECO:0000256" key="2">
    <source>
        <dbReference type="ARBA" id="ARBA00009137"/>
    </source>
</evidence>
<dbReference type="AlphaFoldDB" id="A0A8D4UVP2"/>
<keyword evidence="4" id="KW-1003">Cell membrane</keyword>
<dbReference type="PANTHER" id="PTHR32024">
    <property type="entry name" value="TRK SYSTEM POTASSIUM UPTAKE PROTEIN TRKG-RELATED"/>
    <property type="match status" value="1"/>
</dbReference>
<keyword evidence="10" id="KW-0406">Ion transport</keyword>
<evidence type="ECO:0000256" key="13">
    <source>
        <dbReference type="SAM" id="Phobius"/>
    </source>
</evidence>
<dbReference type="GO" id="GO:0005886">
    <property type="term" value="C:plasma membrane"/>
    <property type="evidence" value="ECO:0007669"/>
    <property type="project" value="UniProtKB-SubCell"/>
</dbReference>
<feature type="transmembrane region" description="Helical" evidence="13">
    <location>
        <begin position="125"/>
        <end position="147"/>
    </location>
</feature>
<evidence type="ECO:0000256" key="1">
    <source>
        <dbReference type="ARBA" id="ARBA00004429"/>
    </source>
</evidence>
<feature type="binding site" evidence="12">
    <location>
        <position position="429"/>
    </location>
    <ligand>
        <name>K(+)</name>
        <dbReference type="ChEBI" id="CHEBI:29103"/>
    </ligand>
</feature>
<feature type="binding site" evidence="12">
    <location>
        <position position="312"/>
    </location>
    <ligand>
        <name>K(+)</name>
        <dbReference type="ChEBI" id="CHEBI:29103"/>
    </ligand>
</feature>
<dbReference type="InterPro" id="IPR004772">
    <property type="entry name" value="TrkH"/>
</dbReference>
<feature type="binding site" evidence="12">
    <location>
        <position position="217"/>
    </location>
    <ligand>
        <name>K(+)</name>
        <dbReference type="ChEBI" id="CHEBI:29103"/>
    </ligand>
</feature>
<evidence type="ECO:0000256" key="3">
    <source>
        <dbReference type="ARBA" id="ARBA00022448"/>
    </source>
</evidence>
<feature type="transmembrane region" description="Helical" evidence="13">
    <location>
        <begin position="73"/>
        <end position="89"/>
    </location>
</feature>
<protein>
    <submittedName>
        <fullName evidence="14">Membrane protein</fullName>
    </submittedName>
</protein>
<evidence type="ECO:0000256" key="6">
    <source>
        <dbReference type="ARBA" id="ARBA00022538"/>
    </source>
</evidence>
<evidence type="ECO:0000256" key="9">
    <source>
        <dbReference type="ARBA" id="ARBA00022989"/>
    </source>
</evidence>
<dbReference type="RefSeq" id="WP_022383057.1">
    <property type="nucleotide sequence ID" value="NZ_AP019697.1"/>
</dbReference>
<evidence type="ECO:0000256" key="8">
    <source>
        <dbReference type="ARBA" id="ARBA00022958"/>
    </source>
</evidence>
<dbReference type="KEGG" id="dho:Dia5BBH33_17620"/>
<comment type="similarity">
    <text evidence="2">Belongs to the TrkH potassium transport family.</text>
</comment>
<evidence type="ECO:0000256" key="7">
    <source>
        <dbReference type="ARBA" id="ARBA00022692"/>
    </source>
</evidence>
<keyword evidence="5" id="KW-0997">Cell inner membrane</keyword>
<evidence type="ECO:0000256" key="11">
    <source>
        <dbReference type="ARBA" id="ARBA00023136"/>
    </source>
</evidence>
<dbReference type="GO" id="GO:0046872">
    <property type="term" value="F:metal ion binding"/>
    <property type="evidence" value="ECO:0007669"/>
    <property type="project" value="UniProtKB-KW"/>
</dbReference>
<feature type="transmembrane region" description="Helical" evidence="13">
    <location>
        <begin position="452"/>
        <end position="477"/>
    </location>
</feature>
<comment type="subcellular location">
    <subcellularLocation>
        <location evidence="1">Cell inner membrane</location>
        <topology evidence="1">Multi-pass membrane protein</topology>
    </subcellularLocation>
</comment>
<evidence type="ECO:0000256" key="12">
    <source>
        <dbReference type="PIRSR" id="PIRSR006247-1"/>
    </source>
</evidence>
<keyword evidence="9 13" id="KW-1133">Transmembrane helix</keyword>
<feature type="transmembrane region" description="Helical" evidence="13">
    <location>
        <begin position="325"/>
        <end position="343"/>
    </location>
</feature>
<proteinExistence type="inferred from homology"/>
<feature type="transmembrane region" description="Helical" evidence="13">
    <location>
        <begin position="178"/>
        <end position="204"/>
    </location>
</feature>
<dbReference type="GeneID" id="92716976"/>
<keyword evidence="6" id="KW-0633">Potassium transport</keyword>
<feature type="transmembrane region" description="Helical" evidence="13">
    <location>
        <begin position="233"/>
        <end position="251"/>
    </location>
</feature>
<evidence type="ECO:0000313" key="14">
    <source>
        <dbReference type="EMBL" id="BBK25827.1"/>
    </source>
</evidence>
<evidence type="ECO:0000313" key="15">
    <source>
        <dbReference type="Proteomes" id="UP000320585"/>
    </source>
</evidence>